<sequence length="173" mass="19987">MKYLYQLFICLVVMLFSLSCTHEEIITTVNSENPLIGQWKATEVNTINTLNIYYNGVFMDKQIAYGEGIDLSLYFDIEENPNDLISSGSYGIDYSSDNENYTIKGIHLFNAALWQMNGDSLIVRSGDQWIAFFVEELNSNSMKLTVDEDLHTVRWGYDYFENAKVNYTFTKIK</sequence>
<reference evidence="2 3" key="1">
    <citation type="submission" date="2020-04" db="EMBL/GenBank/DDBJ databases">
        <title>Flammeovirgaceae bacterium KN852 isolated from deep sea.</title>
        <authorList>
            <person name="Zhang D.-C."/>
        </authorList>
    </citation>
    <scope>NUCLEOTIDE SEQUENCE [LARGE SCALE GENOMIC DNA]</scope>
    <source>
        <strain evidence="2 3">KN852</strain>
    </source>
</reference>
<feature type="chain" id="PRO_5032428725" description="Lipocalin-like protein" evidence="1">
    <location>
        <begin position="23"/>
        <end position="173"/>
    </location>
</feature>
<proteinExistence type="predicted"/>
<dbReference type="Proteomes" id="UP000559010">
    <property type="component" value="Unassembled WGS sequence"/>
</dbReference>
<accession>A0A848J431</accession>
<evidence type="ECO:0008006" key="4">
    <source>
        <dbReference type="Google" id="ProtNLM"/>
    </source>
</evidence>
<evidence type="ECO:0000313" key="3">
    <source>
        <dbReference type="Proteomes" id="UP000559010"/>
    </source>
</evidence>
<feature type="signal peptide" evidence="1">
    <location>
        <begin position="1"/>
        <end position="22"/>
    </location>
</feature>
<evidence type="ECO:0000313" key="2">
    <source>
        <dbReference type="EMBL" id="NMM50265.1"/>
    </source>
</evidence>
<name>A0A848J431_9BACT</name>
<dbReference type="EMBL" id="JABBNU010000012">
    <property type="protein sequence ID" value="NMM50265.1"/>
    <property type="molecule type" value="Genomic_DNA"/>
</dbReference>
<gene>
    <name evidence="2" type="ORF">HH304_17785</name>
</gene>
<protein>
    <recommendedName>
        <fullName evidence="4">Lipocalin-like protein</fullName>
    </recommendedName>
</protein>
<keyword evidence="1" id="KW-0732">Signal</keyword>
<keyword evidence="3" id="KW-1185">Reference proteome</keyword>
<evidence type="ECO:0000256" key="1">
    <source>
        <dbReference type="SAM" id="SignalP"/>
    </source>
</evidence>
<organism evidence="2 3">
    <name type="scientific">Marinigracilibium pacificum</name>
    <dbReference type="NCBI Taxonomy" id="2729599"/>
    <lineage>
        <taxon>Bacteria</taxon>
        <taxon>Pseudomonadati</taxon>
        <taxon>Bacteroidota</taxon>
        <taxon>Cytophagia</taxon>
        <taxon>Cytophagales</taxon>
        <taxon>Flammeovirgaceae</taxon>
        <taxon>Marinigracilibium</taxon>
    </lineage>
</organism>
<dbReference type="RefSeq" id="WP_169684633.1">
    <property type="nucleotide sequence ID" value="NZ_JABBNU010000012.1"/>
</dbReference>
<comment type="caution">
    <text evidence="2">The sequence shown here is derived from an EMBL/GenBank/DDBJ whole genome shotgun (WGS) entry which is preliminary data.</text>
</comment>
<dbReference type="PROSITE" id="PS51257">
    <property type="entry name" value="PROKAR_LIPOPROTEIN"/>
    <property type="match status" value="1"/>
</dbReference>
<dbReference type="AlphaFoldDB" id="A0A848J431"/>